<name>A0ABT6NGJ7_9FIRM</name>
<evidence type="ECO:0000259" key="1">
    <source>
        <dbReference type="Pfam" id="PF08808"/>
    </source>
</evidence>
<protein>
    <submittedName>
        <fullName evidence="2">RES family NAD+ phosphorylase</fullName>
    </submittedName>
</protein>
<accession>A0ABT6NGJ7</accession>
<dbReference type="RefSeq" id="WP_281095394.1">
    <property type="nucleotide sequence ID" value="NZ_JARYZI010000013.1"/>
</dbReference>
<proteinExistence type="predicted"/>
<evidence type="ECO:0000313" key="3">
    <source>
        <dbReference type="Proteomes" id="UP001158045"/>
    </source>
</evidence>
<dbReference type="EMBL" id="JARYZI010000013">
    <property type="protein sequence ID" value="MDH8679497.1"/>
    <property type="molecule type" value="Genomic_DNA"/>
</dbReference>
<keyword evidence="3" id="KW-1185">Reference proteome</keyword>
<reference evidence="2 3" key="1">
    <citation type="submission" date="2023-04" db="EMBL/GenBank/DDBJ databases">
        <title>Fusibacter bizertensis strain WBS, isolated from littoral bottom sediments of the Arctic seas - biochemical and genomic analysis.</title>
        <authorList>
            <person name="Brioukhanov A.L."/>
        </authorList>
    </citation>
    <scope>NUCLEOTIDE SEQUENCE [LARGE SCALE GENOMIC DNA]</scope>
    <source>
        <strain evidence="2 3">WBS</strain>
    </source>
</reference>
<comment type="caution">
    <text evidence="2">The sequence shown here is derived from an EMBL/GenBank/DDBJ whole genome shotgun (WGS) entry which is preliminary data.</text>
</comment>
<gene>
    <name evidence="2" type="ORF">QE109_15165</name>
</gene>
<feature type="domain" description="RES" evidence="1">
    <location>
        <begin position="188"/>
        <end position="326"/>
    </location>
</feature>
<feature type="non-terminal residue" evidence="2">
    <location>
        <position position="1"/>
    </location>
</feature>
<dbReference type="Proteomes" id="UP001158045">
    <property type="component" value="Unassembled WGS sequence"/>
</dbReference>
<sequence length="344" mass="39764">VGSIFRIGWSTPTGIGGLIKKNIHLPQLSRKEEILKDKIQEEIQYCTYCQPYDGGECIWILGIKVELNDLFDEYDVPEKSRENIAHHLLCPGCGHSDFEEYEIVGLEERFDKDTRLRLQEIEKTYGTKLDELIEYVKLYPTLILNNSLGRKISKEISSNNISSTSINGMWYRARVVSEGKVYGYDDLHVPQIGIPNEGRYNHSGQSFLYIARDLNTAVQEVIKSDEPSLVWIQEYESVEIDNILDMRNDWEHLGTNTSDLITALLSFRILDQPVDLSKKNYKPEYYITRFISDLARNAGYNGIIYNSTKSYSENVVIFDKDLPKIKCNLKPRVIIYDVTKEFDF</sequence>
<organism evidence="2 3">
    <name type="scientific">Fusibacter bizertensis</name>
    <dbReference type="NCBI Taxonomy" id="1488331"/>
    <lineage>
        <taxon>Bacteria</taxon>
        <taxon>Bacillati</taxon>
        <taxon>Bacillota</taxon>
        <taxon>Clostridia</taxon>
        <taxon>Eubacteriales</taxon>
        <taxon>Eubacteriales Family XII. Incertae Sedis</taxon>
        <taxon>Fusibacter</taxon>
    </lineage>
</organism>
<evidence type="ECO:0000313" key="2">
    <source>
        <dbReference type="EMBL" id="MDH8679497.1"/>
    </source>
</evidence>
<dbReference type="InterPro" id="IPR014914">
    <property type="entry name" value="RES_dom"/>
</dbReference>
<dbReference type="Pfam" id="PF08808">
    <property type="entry name" value="RES"/>
    <property type="match status" value="1"/>
</dbReference>